<protein>
    <submittedName>
        <fullName evidence="3">Glycosyltransferase family 9 protein</fullName>
        <ecNumber evidence="3">2.4.-.-</ecNumber>
    </submittedName>
</protein>
<dbReference type="Proteomes" id="UP000675920">
    <property type="component" value="Unplaced"/>
</dbReference>
<sequence length="359" mass="40526">MPLAYFRRLHQPDCLPPIDHELDREHAARPRRLRINLARRLVLRDLGEILSGRFGRRCMRIGPEVRRVLWVYGWTTIGDSVMDLAARDCFPPRIEVSLCISPRLAGLYSHDPRFARVFTDRDRCGDDYDLILVQDFNTATFKWLRRRYPRLPYAGIIGDLRGERLDRPGFTQGRIRALFNHPGRKHAPRLAPPPRPPALPPSDGPRTEVAVALGANDPRRRVNDWGRLLPLLAERWPTRLPPPRFHLLGIGNAREDADQLDPAWRATHCVDHVDALDLETTSALIHRCAAFVGPDGGLMHVAVGHGKPGCAVFFPPIRPEWRLVTPAALAVVEIHASQGPATTEAIADSFISNLMRKLL</sequence>
<dbReference type="RefSeq" id="WP_028311022.1">
    <property type="nucleotide sequence ID" value="NZ_AXWS01000008.1"/>
</dbReference>
<dbReference type="Pfam" id="PF01075">
    <property type="entry name" value="Glyco_transf_9"/>
    <property type="match status" value="1"/>
</dbReference>
<evidence type="ECO:0000256" key="1">
    <source>
        <dbReference type="SAM" id="MobiDB-lite"/>
    </source>
</evidence>
<dbReference type="Gene3D" id="3.40.50.2000">
    <property type="entry name" value="Glycogen Phosphorylase B"/>
    <property type="match status" value="1"/>
</dbReference>
<keyword evidence="2" id="KW-1185">Reference proteome</keyword>
<reference evidence="3" key="2">
    <citation type="journal article" date="2006" name="Glycobiology">
        <title>Structures and mechanisms of glycosyltransferases.</title>
        <authorList>
            <person name="Breton C."/>
            <person name="Snajdrova L."/>
            <person name="Jeanneau C."/>
            <person name="Koca J."/>
            <person name="Imberty A."/>
        </authorList>
    </citation>
    <scope>NUCLEOTIDE SEQUENCE</scope>
</reference>
<dbReference type="AlphaFoldDB" id="A0A8B6X2V1"/>
<evidence type="ECO:0000313" key="3">
    <source>
        <dbReference type="RefSeq" id="WP_028311022.1"/>
    </source>
</evidence>
<reference evidence="3" key="3">
    <citation type="submission" date="2025-08" db="UniProtKB">
        <authorList>
            <consortium name="RefSeq"/>
        </authorList>
    </citation>
    <scope>IDENTIFICATION</scope>
</reference>
<dbReference type="InterPro" id="IPR002201">
    <property type="entry name" value="Glyco_trans_9"/>
</dbReference>
<feature type="region of interest" description="Disordered" evidence="1">
    <location>
        <begin position="181"/>
        <end position="206"/>
    </location>
</feature>
<dbReference type="EC" id="2.4.-.-" evidence="3"/>
<reference evidence="3" key="1">
    <citation type="journal article" date="2003" name="J. Mol. Biol.">
        <title>An evolving hierarchical family classification for glycosyltransferases.</title>
        <authorList>
            <person name="Coutinho P.M."/>
            <person name="Deleury E."/>
            <person name="Davies G.J."/>
            <person name="Henrissat B."/>
        </authorList>
    </citation>
    <scope>NUCLEOTIDE SEQUENCE</scope>
</reference>
<dbReference type="SUPFAM" id="SSF53756">
    <property type="entry name" value="UDP-Glycosyltransferase/glycogen phosphorylase"/>
    <property type="match status" value="1"/>
</dbReference>
<dbReference type="OrthoDB" id="7063138at2"/>
<name>A0A8B6X2V1_9BURK</name>
<organism evidence="2 3">
    <name type="scientific">Derxia gummosa DSM 723</name>
    <dbReference type="NCBI Taxonomy" id="1121388"/>
    <lineage>
        <taxon>Bacteria</taxon>
        <taxon>Pseudomonadati</taxon>
        <taxon>Pseudomonadota</taxon>
        <taxon>Betaproteobacteria</taxon>
        <taxon>Burkholderiales</taxon>
        <taxon>Alcaligenaceae</taxon>
        <taxon>Derxia</taxon>
    </lineage>
</organism>
<accession>A0A8B6X2V1</accession>
<evidence type="ECO:0000313" key="2">
    <source>
        <dbReference type="Proteomes" id="UP000675920"/>
    </source>
</evidence>
<dbReference type="GO" id="GO:0016757">
    <property type="term" value="F:glycosyltransferase activity"/>
    <property type="evidence" value="ECO:0007669"/>
    <property type="project" value="InterPro"/>
</dbReference>
<feature type="compositionally biased region" description="Pro residues" evidence="1">
    <location>
        <begin position="190"/>
        <end position="203"/>
    </location>
</feature>
<proteinExistence type="predicted"/>